<feature type="domain" description="VTT" evidence="2">
    <location>
        <begin position="38"/>
        <end position="158"/>
    </location>
</feature>
<dbReference type="Pfam" id="PF09335">
    <property type="entry name" value="VTT_dom"/>
    <property type="match status" value="1"/>
</dbReference>
<feature type="transmembrane region" description="Helical" evidence="1">
    <location>
        <begin position="134"/>
        <end position="159"/>
    </location>
</feature>
<feature type="transmembrane region" description="Helical" evidence="1">
    <location>
        <begin position="12"/>
        <end position="35"/>
    </location>
</feature>
<keyword evidence="1" id="KW-1133">Transmembrane helix</keyword>
<keyword evidence="1" id="KW-0472">Membrane</keyword>
<reference evidence="3" key="1">
    <citation type="submission" date="2020-07" db="EMBL/GenBank/DDBJ databases">
        <title>Huge and variable diversity of episymbiotic CPR bacteria and DPANN archaea in groundwater ecosystems.</title>
        <authorList>
            <person name="He C.Y."/>
            <person name="Keren R."/>
            <person name="Whittaker M."/>
            <person name="Farag I.F."/>
            <person name="Doudna J."/>
            <person name="Cate J.H.D."/>
            <person name="Banfield J.F."/>
        </authorList>
    </citation>
    <scope>NUCLEOTIDE SEQUENCE</scope>
    <source>
        <strain evidence="3">NC_groundwater_763_Ag_S-0.2um_68_21</strain>
    </source>
</reference>
<evidence type="ECO:0000313" key="3">
    <source>
        <dbReference type="EMBL" id="MBI3128850.1"/>
    </source>
</evidence>
<dbReference type="Proteomes" id="UP000782312">
    <property type="component" value="Unassembled WGS sequence"/>
</dbReference>
<organism evidence="3 4">
    <name type="scientific">Tectimicrobiota bacterium</name>
    <dbReference type="NCBI Taxonomy" id="2528274"/>
    <lineage>
        <taxon>Bacteria</taxon>
        <taxon>Pseudomonadati</taxon>
        <taxon>Nitrospinota/Tectimicrobiota group</taxon>
        <taxon>Candidatus Tectimicrobiota</taxon>
    </lineage>
</organism>
<evidence type="ECO:0000259" key="2">
    <source>
        <dbReference type="Pfam" id="PF09335"/>
    </source>
</evidence>
<dbReference type="InterPro" id="IPR032816">
    <property type="entry name" value="VTT_dom"/>
</dbReference>
<dbReference type="AlphaFoldDB" id="A0A932HZZ2"/>
<dbReference type="PANTHER" id="PTHR42709:SF11">
    <property type="entry name" value="DEDA FAMILY PROTEIN"/>
    <property type="match status" value="1"/>
</dbReference>
<gene>
    <name evidence="3" type="ORF">HYZ11_14690</name>
</gene>
<sequence>MRSVRRLYDWVLSWAHSHYGTTALAGLSFSESIFFPVPPDPLLMALSLSRPTRAFFYAAVCSAASVAGGVAGYLVGLFLFETVGRPILSAYGGMEKYALIQSYYVAYDAWAVGIAGFTPIPYKLFTVTAGAFHISFLVFLIASTLSRSARFFLVAWLIHRFGHPIRIFIDRYFNTLTFVFFFLLAGGFVLLKWIL</sequence>
<dbReference type="InterPro" id="IPR051311">
    <property type="entry name" value="DedA_domain"/>
</dbReference>
<proteinExistence type="predicted"/>
<evidence type="ECO:0000313" key="4">
    <source>
        <dbReference type="Proteomes" id="UP000782312"/>
    </source>
</evidence>
<accession>A0A932HZZ2</accession>
<evidence type="ECO:0000256" key="1">
    <source>
        <dbReference type="SAM" id="Phobius"/>
    </source>
</evidence>
<comment type="caution">
    <text evidence="3">The sequence shown here is derived from an EMBL/GenBank/DDBJ whole genome shotgun (WGS) entry which is preliminary data.</text>
</comment>
<protein>
    <submittedName>
        <fullName evidence="3">DedA family protein</fullName>
    </submittedName>
</protein>
<keyword evidence="1" id="KW-0812">Transmembrane</keyword>
<name>A0A932HZZ2_UNCTE</name>
<dbReference type="PANTHER" id="PTHR42709">
    <property type="entry name" value="ALKALINE PHOSPHATASE LIKE PROTEIN"/>
    <property type="match status" value="1"/>
</dbReference>
<feature type="transmembrane region" description="Helical" evidence="1">
    <location>
        <begin position="55"/>
        <end position="80"/>
    </location>
</feature>
<dbReference type="EMBL" id="JACPUR010000035">
    <property type="protein sequence ID" value="MBI3128850.1"/>
    <property type="molecule type" value="Genomic_DNA"/>
</dbReference>
<feature type="transmembrane region" description="Helical" evidence="1">
    <location>
        <begin position="101"/>
        <end position="122"/>
    </location>
</feature>
<dbReference type="GO" id="GO:0005886">
    <property type="term" value="C:plasma membrane"/>
    <property type="evidence" value="ECO:0007669"/>
    <property type="project" value="TreeGrafter"/>
</dbReference>
<feature type="transmembrane region" description="Helical" evidence="1">
    <location>
        <begin position="171"/>
        <end position="194"/>
    </location>
</feature>